<proteinExistence type="predicted"/>
<dbReference type="SMART" id="SM00248">
    <property type="entry name" value="ANK"/>
    <property type="match status" value="4"/>
</dbReference>
<keyword evidence="2 3" id="KW-0040">ANK repeat</keyword>
<accession>A0A6A5TSG8</accession>
<feature type="repeat" description="ANK" evidence="3">
    <location>
        <begin position="29"/>
        <end position="61"/>
    </location>
</feature>
<feature type="repeat" description="ANK" evidence="3">
    <location>
        <begin position="95"/>
        <end position="127"/>
    </location>
</feature>
<dbReference type="PANTHER" id="PTHR24198:SF165">
    <property type="entry name" value="ANKYRIN REPEAT-CONTAINING PROTEIN-RELATED"/>
    <property type="match status" value="1"/>
</dbReference>
<dbReference type="Gene3D" id="1.25.40.20">
    <property type="entry name" value="Ankyrin repeat-containing domain"/>
    <property type="match status" value="1"/>
</dbReference>
<dbReference type="InterPro" id="IPR036770">
    <property type="entry name" value="Ankyrin_rpt-contain_sf"/>
</dbReference>
<sequence length="200" mass="22085">LHECVEKNEEELIRRLLLFNVQMEEVDSRGRTALNCFSADTPISILQLLIIRGADVNTVDEEGNSPLSTGIALGDVQKVDLFVSKGANLHIPIGQSMTALHFASSISRLAMIEMLVRKGANVNVVDHGIGRRPIHNALHQTIDHVRLLTDNGAQLHGKDELGRTVLHFAVVSGRLDVVRYILAEQKGLVLWNATRDSRAF</sequence>
<evidence type="ECO:0000313" key="5">
    <source>
        <dbReference type="Proteomes" id="UP000800035"/>
    </source>
</evidence>
<dbReference type="Proteomes" id="UP000800035">
    <property type="component" value="Unassembled WGS sequence"/>
</dbReference>
<keyword evidence="1" id="KW-0677">Repeat</keyword>
<dbReference type="SUPFAM" id="SSF48403">
    <property type="entry name" value="Ankyrin repeat"/>
    <property type="match status" value="1"/>
</dbReference>
<dbReference type="EMBL" id="ML976996">
    <property type="protein sequence ID" value="KAF1954930.1"/>
    <property type="molecule type" value="Genomic_DNA"/>
</dbReference>
<organism evidence="4 5">
    <name type="scientific">Byssothecium circinans</name>
    <dbReference type="NCBI Taxonomy" id="147558"/>
    <lineage>
        <taxon>Eukaryota</taxon>
        <taxon>Fungi</taxon>
        <taxon>Dikarya</taxon>
        <taxon>Ascomycota</taxon>
        <taxon>Pezizomycotina</taxon>
        <taxon>Dothideomycetes</taxon>
        <taxon>Pleosporomycetidae</taxon>
        <taxon>Pleosporales</taxon>
        <taxon>Massarineae</taxon>
        <taxon>Massarinaceae</taxon>
        <taxon>Byssothecium</taxon>
    </lineage>
</organism>
<name>A0A6A5TSG8_9PLEO</name>
<dbReference type="AlphaFoldDB" id="A0A6A5TSG8"/>
<dbReference type="InterPro" id="IPR002110">
    <property type="entry name" value="Ankyrin_rpt"/>
</dbReference>
<gene>
    <name evidence="4" type="ORF">CC80DRAFT_395569</name>
</gene>
<dbReference type="PROSITE" id="PS50088">
    <property type="entry name" value="ANK_REPEAT"/>
    <property type="match status" value="3"/>
</dbReference>
<dbReference type="PANTHER" id="PTHR24198">
    <property type="entry name" value="ANKYRIN REPEAT AND PROTEIN KINASE DOMAIN-CONTAINING PROTEIN"/>
    <property type="match status" value="1"/>
</dbReference>
<evidence type="ECO:0000256" key="1">
    <source>
        <dbReference type="ARBA" id="ARBA00022737"/>
    </source>
</evidence>
<dbReference type="PROSITE" id="PS50297">
    <property type="entry name" value="ANK_REP_REGION"/>
    <property type="match status" value="2"/>
</dbReference>
<reference evidence="4" key="1">
    <citation type="journal article" date="2020" name="Stud. Mycol.">
        <title>101 Dothideomycetes genomes: a test case for predicting lifestyles and emergence of pathogens.</title>
        <authorList>
            <person name="Haridas S."/>
            <person name="Albert R."/>
            <person name="Binder M."/>
            <person name="Bloem J."/>
            <person name="Labutti K."/>
            <person name="Salamov A."/>
            <person name="Andreopoulos B."/>
            <person name="Baker S."/>
            <person name="Barry K."/>
            <person name="Bills G."/>
            <person name="Bluhm B."/>
            <person name="Cannon C."/>
            <person name="Castanera R."/>
            <person name="Culley D."/>
            <person name="Daum C."/>
            <person name="Ezra D."/>
            <person name="Gonzalez J."/>
            <person name="Henrissat B."/>
            <person name="Kuo A."/>
            <person name="Liang C."/>
            <person name="Lipzen A."/>
            <person name="Lutzoni F."/>
            <person name="Magnuson J."/>
            <person name="Mondo S."/>
            <person name="Nolan M."/>
            <person name="Ohm R."/>
            <person name="Pangilinan J."/>
            <person name="Park H.-J."/>
            <person name="Ramirez L."/>
            <person name="Alfaro M."/>
            <person name="Sun H."/>
            <person name="Tritt A."/>
            <person name="Yoshinaga Y."/>
            <person name="Zwiers L.-H."/>
            <person name="Turgeon B."/>
            <person name="Goodwin S."/>
            <person name="Spatafora J."/>
            <person name="Crous P."/>
            <person name="Grigoriev I."/>
        </authorList>
    </citation>
    <scope>NUCLEOTIDE SEQUENCE</scope>
    <source>
        <strain evidence="4">CBS 675.92</strain>
    </source>
</reference>
<feature type="non-terminal residue" evidence="4">
    <location>
        <position position="1"/>
    </location>
</feature>
<evidence type="ECO:0000256" key="2">
    <source>
        <dbReference type="ARBA" id="ARBA00023043"/>
    </source>
</evidence>
<evidence type="ECO:0000313" key="4">
    <source>
        <dbReference type="EMBL" id="KAF1954930.1"/>
    </source>
</evidence>
<dbReference type="OrthoDB" id="3679171at2759"/>
<protein>
    <submittedName>
        <fullName evidence="4">Ankyrin</fullName>
    </submittedName>
</protein>
<keyword evidence="5" id="KW-1185">Reference proteome</keyword>
<feature type="non-terminal residue" evidence="4">
    <location>
        <position position="200"/>
    </location>
</feature>
<dbReference type="Pfam" id="PF12796">
    <property type="entry name" value="Ank_2"/>
    <property type="match status" value="2"/>
</dbReference>
<evidence type="ECO:0000256" key="3">
    <source>
        <dbReference type="PROSITE-ProRule" id="PRU00023"/>
    </source>
</evidence>
<feature type="repeat" description="ANK" evidence="3">
    <location>
        <begin position="161"/>
        <end position="182"/>
    </location>
</feature>